<evidence type="ECO:0000256" key="2">
    <source>
        <dbReference type="ARBA" id="ARBA00022747"/>
    </source>
</evidence>
<protein>
    <submittedName>
        <fullName evidence="5">Restriction endonuclease subunit S</fullName>
        <ecNumber evidence="5">3.1.21.-</ecNumber>
    </submittedName>
</protein>
<evidence type="ECO:0000256" key="3">
    <source>
        <dbReference type="ARBA" id="ARBA00023125"/>
    </source>
</evidence>
<dbReference type="GO" id="GO:0016787">
    <property type="term" value="F:hydrolase activity"/>
    <property type="evidence" value="ECO:0007669"/>
    <property type="project" value="UniProtKB-KW"/>
</dbReference>
<keyword evidence="5" id="KW-0255">Endonuclease</keyword>
<dbReference type="EMBL" id="JBHUOK010000002">
    <property type="protein sequence ID" value="MFD2788374.1"/>
    <property type="molecule type" value="Genomic_DNA"/>
</dbReference>
<proteinExistence type="inferred from homology"/>
<dbReference type="PANTHER" id="PTHR30408:SF13">
    <property type="entry name" value="TYPE I RESTRICTION ENZYME HINDI SPECIFICITY SUBUNIT"/>
    <property type="match status" value="1"/>
</dbReference>
<dbReference type="Gene3D" id="3.90.220.20">
    <property type="entry name" value="DNA methylase specificity domains"/>
    <property type="match status" value="2"/>
</dbReference>
<comment type="caution">
    <text evidence="5">The sequence shown here is derived from an EMBL/GenBank/DDBJ whole genome shotgun (WGS) entry which is preliminary data.</text>
</comment>
<dbReference type="CDD" id="cd17273">
    <property type="entry name" value="RMtype1_S_EcoJA69PI-TRD1-CR1_like"/>
    <property type="match status" value="1"/>
</dbReference>
<dbReference type="InterPro" id="IPR044946">
    <property type="entry name" value="Restrct_endonuc_typeI_TRD_sf"/>
</dbReference>
<name>A0ABW5VBB3_9FLAO</name>
<keyword evidence="5" id="KW-0378">Hydrolase</keyword>
<dbReference type="EC" id="3.1.21.-" evidence="5"/>
<reference evidence="6" key="1">
    <citation type="journal article" date="2019" name="Int. J. Syst. Evol. Microbiol.">
        <title>The Global Catalogue of Microorganisms (GCM) 10K type strain sequencing project: providing services to taxonomists for standard genome sequencing and annotation.</title>
        <authorList>
            <consortium name="The Broad Institute Genomics Platform"/>
            <consortium name="The Broad Institute Genome Sequencing Center for Infectious Disease"/>
            <person name="Wu L."/>
            <person name="Ma J."/>
        </authorList>
    </citation>
    <scope>NUCLEOTIDE SEQUENCE [LARGE SCALE GENOMIC DNA]</scope>
    <source>
        <strain evidence="6">KCTC 52924</strain>
    </source>
</reference>
<organism evidence="5 6">
    <name type="scientific">Arenibacter antarcticus</name>
    <dbReference type="NCBI Taxonomy" id="2040469"/>
    <lineage>
        <taxon>Bacteria</taxon>
        <taxon>Pseudomonadati</taxon>
        <taxon>Bacteroidota</taxon>
        <taxon>Flavobacteriia</taxon>
        <taxon>Flavobacteriales</taxon>
        <taxon>Flavobacteriaceae</taxon>
        <taxon>Arenibacter</taxon>
    </lineage>
</organism>
<dbReference type="RefSeq" id="WP_251807648.1">
    <property type="nucleotide sequence ID" value="NZ_CP166679.1"/>
</dbReference>
<dbReference type="Proteomes" id="UP001597532">
    <property type="component" value="Unassembled WGS sequence"/>
</dbReference>
<sequence length="452" mass="51490">MTNWQQFKLKDVADIKLSNVDKKTKANERTIRLCNYTDVYKNSFINADRAIDFMVASCSENQYQKFILREGQVAITKDSEKPDDIGIPTYISEDFNDVVLGYHLALFTPYEDKLSGKFLNYWFQTKFAKRYFENNAGGSGQRCTLVLDVIKSTPLYLPSINIQKQIAKVLSDLDAKIEVNNKINQELEAMAKTLYDYWFVQFDFPFDFAQGKPAANGKPYKSSDGKMVYNEQLKREIPEGWKDGTFETISTIIGGSTPSKAIIENFTSDRHMSWITPKDLSLNKGNKFITRGEWDVTEQGIKRASLKIMPKGTVLLSSRAPIGYLAISREEVTTNQGFKSFVPKKGYSPEFIFYCVKNLIPKIEANSSGSTFKEVSASTLRTISISIPEPEILEEYYKISKPIFKKQDLIELENQKLTELRDWLLPMLMNGQVTVGEAEEELGMVAEEDINT</sequence>
<dbReference type="Pfam" id="PF01420">
    <property type="entry name" value="Methylase_S"/>
    <property type="match status" value="2"/>
</dbReference>
<keyword evidence="6" id="KW-1185">Reference proteome</keyword>
<keyword evidence="3" id="KW-0238">DNA-binding</keyword>
<feature type="domain" description="Type I restriction modification DNA specificity" evidence="4">
    <location>
        <begin position="2"/>
        <end position="189"/>
    </location>
</feature>
<dbReference type="GO" id="GO:0004519">
    <property type="term" value="F:endonuclease activity"/>
    <property type="evidence" value="ECO:0007669"/>
    <property type="project" value="UniProtKB-KW"/>
</dbReference>
<dbReference type="PANTHER" id="PTHR30408">
    <property type="entry name" value="TYPE-1 RESTRICTION ENZYME ECOKI SPECIFICITY PROTEIN"/>
    <property type="match status" value="1"/>
</dbReference>
<feature type="domain" description="Type I restriction modification DNA specificity" evidence="4">
    <location>
        <begin position="238"/>
        <end position="418"/>
    </location>
</feature>
<keyword evidence="5" id="KW-0540">Nuclease</keyword>
<keyword evidence="2" id="KW-0680">Restriction system</keyword>
<evidence type="ECO:0000313" key="6">
    <source>
        <dbReference type="Proteomes" id="UP001597532"/>
    </source>
</evidence>
<dbReference type="SUPFAM" id="SSF116734">
    <property type="entry name" value="DNA methylase specificity domain"/>
    <property type="match status" value="2"/>
</dbReference>
<accession>A0ABW5VBB3</accession>
<comment type="similarity">
    <text evidence="1">Belongs to the type-I restriction system S methylase family.</text>
</comment>
<dbReference type="InterPro" id="IPR052021">
    <property type="entry name" value="Type-I_RS_S_subunit"/>
</dbReference>
<evidence type="ECO:0000259" key="4">
    <source>
        <dbReference type="Pfam" id="PF01420"/>
    </source>
</evidence>
<gene>
    <name evidence="5" type="ORF">ACFS1K_01215</name>
</gene>
<evidence type="ECO:0000256" key="1">
    <source>
        <dbReference type="ARBA" id="ARBA00010923"/>
    </source>
</evidence>
<evidence type="ECO:0000313" key="5">
    <source>
        <dbReference type="EMBL" id="MFD2788374.1"/>
    </source>
</evidence>
<dbReference type="InterPro" id="IPR000055">
    <property type="entry name" value="Restrct_endonuc_typeI_TRD"/>
</dbReference>